<dbReference type="AlphaFoldDB" id="A0A151KUG9"/>
<keyword evidence="1" id="KW-1133">Transmembrane helix</keyword>
<proteinExistence type="predicted"/>
<organism evidence="2 3">
    <name type="scientific">Vibrio cidicii</name>
    <dbReference type="NCBI Taxonomy" id="1763883"/>
    <lineage>
        <taxon>Bacteria</taxon>
        <taxon>Pseudomonadati</taxon>
        <taxon>Pseudomonadota</taxon>
        <taxon>Gammaproteobacteria</taxon>
        <taxon>Vibrionales</taxon>
        <taxon>Vibrionaceae</taxon>
        <taxon>Vibrio</taxon>
    </lineage>
</organism>
<reference evidence="3" key="1">
    <citation type="submission" date="2015-12" db="EMBL/GenBank/DDBJ databases">
        <authorList>
            <person name="Shamseldin A."/>
            <person name="Moawad H."/>
            <person name="Abd El-Rahim W.M."/>
            <person name="Sadowsky M.J."/>
        </authorList>
    </citation>
    <scope>NUCLEOTIDE SEQUENCE [LARGE SCALE GENOMIC DNA]</scope>
    <source>
        <strain evidence="3">2538-88</strain>
    </source>
</reference>
<dbReference type="Proteomes" id="UP000075346">
    <property type="component" value="Unassembled WGS sequence"/>
</dbReference>
<feature type="transmembrane region" description="Helical" evidence="1">
    <location>
        <begin position="36"/>
        <end position="60"/>
    </location>
</feature>
<feature type="transmembrane region" description="Helical" evidence="1">
    <location>
        <begin position="144"/>
        <end position="161"/>
    </location>
</feature>
<dbReference type="EMBL" id="LOBR01000073">
    <property type="protein sequence ID" value="KYN84997.1"/>
    <property type="molecule type" value="Genomic_DNA"/>
</dbReference>
<keyword evidence="1" id="KW-0812">Transmembrane</keyword>
<gene>
    <name evidence="2" type="ORF">ATY37_20000</name>
</gene>
<evidence type="ECO:0000256" key="1">
    <source>
        <dbReference type="SAM" id="Phobius"/>
    </source>
</evidence>
<feature type="transmembrane region" description="Helical" evidence="1">
    <location>
        <begin position="80"/>
        <end position="103"/>
    </location>
</feature>
<protein>
    <submittedName>
        <fullName evidence="2">Uncharacterized protein</fullName>
    </submittedName>
</protein>
<evidence type="ECO:0000313" key="2">
    <source>
        <dbReference type="EMBL" id="KYN84997.1"/>
    </source>
</evidence>
<accession>A0A151KUG9</accession>
<sequence>MDISLQKMLVLISIYGLAGVFFLNSARIANTKIEQFCSGLVLIIHASFLLAVIGHASTSLTDLASHQESTVYVREQVQEFIPIIVFMSGIFTFLFGGVGTNLVSASFSVSDNSEVISYLEKLEARVDSIEKTIRSRKRSSFQRIFANVIVLVVVLVGIYSQL</sequence>
<feature type="transmembrane region" description="Helical" evidence="1">
    <location>
        <begin position="6"/>
        <end position="24"/>
    </location>
</feature>
<comment type="caution">
    <text evidence="2">The sequence shown here is derived from an EMBL/GenBank/DDBJ whole genome shotgun (WGS) entry which is preliminary data.</text>
</comment>
<name>A0A151KUG9_9VIBR</name>
<dbReference type="RefSeq" id="WP_061897704.1">
    <property type="nucleotide sequence ID" value="NZ_LOBR01000073.1"/>
</dbReference>
<evidence type="ECO:0000313" key="3">
    <source>
        <dbReference type="Proteomes" id="UP000075346"/>
    </source>
</evidence>
<keyword evidence="1" id="KW-0472">Membrane</keyword>